<dbReference type="PANTHER" id="PTHR48111">
    <property type="entry name" value="REGULATOR OF RPOS"/>
    <property type="match status" value="1"/>
</dbReference>
<dbReference type="InterPro" id="IPR001789">
    <property type="entry name" value="Sig_transdc_resp-reg_receiver"/>
</dbReference>
<comment type="caution">
    <text evidence="10">The sequence shown here is derived from an EMBL/GenBank/DDBJ whole genome shotgun (WGS) entry which is preliminary data.</text>
</comment>
<dbReference type="SUPFAM" id="SSF52172">
    <property type="entry name" value="CheY-like"/>
    <property type="match status" value="1"/>
</dbReference>
<keyword evidence="1 6" id="KW-0597">Phosphoprotein</keyword>
<dbReference type="Gene3D" id="3.40.50.2300">
    <property type="match status" value="1"/>
</dbReference>
<dbReference type="CDD" id="cd00383">
    <property type="entry name" value="trans_reg_C"/>
    <property type="match status" value="1"/>
</dbReference>
<dbReference type="InterPro" id="IPR011006">
    <property type="entry name" value="CheY-like_superfamily"/>
</dbReference>
<feature type="domain" description="Response regulatory" evidence="8">
    <location>
        <begin position="8"/>
        <end position="121"/>
    </location>
</feature>
<dbReference type="InterPro" id="IPR039420">
    <property type="entry name" value="WalR-like"/>
</dbReference>
<dbReference type="Pfam" id="PF00486">
    <property type="entry name" value="Trans_reg_C"/>
    <property type="match status" value="1"/>
</dbReference>
<dbReference type="SMART" id="SM00448">
    <property type="entry name" value="REC"/>
    <property type="match status" value="1"/>
</dbReference>
<evidence type="ECO:0000313" key="10">
    <source>
        <dbReference type="EMBL" id="GHI00804.1"/>
    </source>
</evidence>
<name>A0ABQ3NA26_9BACI</name>
<dbReference type="Proteomes" id="UP000637074">
    <property type="component" value="Unassembled WGS sequence"/>
</dbReference>
<dbReference type="EMBL" id="BNDS01000028">
    <property type="protein sequence ID" value="GHI00804.1"/>
    <property type="molecule type" value="Genomic_DNA"/>
</dbReference>
<dbReference type="Gene3D" id="6.10.250.690">
    <property type="match status" value="1"/>
</dbReference>
<evidence type="ECO:0000256" key="7">
    <source>
        <dbReference type="PROSITE-ProRule" id="PRU01091"/>
    </source>
</evidence>
<evidence type="ECO:0000256" key="4">
    <source>
        <dbReference type="ARBA" id="ARBA00023125"/>
    </source>
</evidence>
<feature type="modified residue" description="4-aspartylphosphate" evidence="6">
    <location>
        <position position="57"/>
    </location>
</feature>
<protein>
    <submittedName>
        <fullName evidence="10">DNA-binding response regulator</fullName>
    </submittedName>
</protein>
<evidence type="ECO:0000256" key="1">
    <source>
        <dbReference type="ARBA" id="ARBA00022553"/>
    </source>
</evidence>
<keyword evidence="3" id="KW-0805">Transcription regulation</keyword>
<evidence type="ECO:0000256" key="2">
    <source>
        <dbReference type="ARBA" id="ARBA00023012"/>
    </source>
</evidence>
<dbReference type="PROSITE" id="PS50110">
    <property type="entry name" value="RESPONSE_REGULATORY"/>
    <property type="match status" value="1"/>
</dbReference>
<dbReference type="Pfam" id="PF00072">
    <property type="entry name" value="Response_reg"/>
    <property type="match status" value="1"/>
</dbReference>
<dbReference type="PANTHER" id="PTHR48111:SF1">
    <property type="entry name" value="TWO-COMPONENT RESPONSE REGULATOR ORR33"/>
    <property type="match status" value="1"/>
</dbReference>
<keyword evidence="4 7" id="KW-0238">DNA-binding</keyword>
<organism evidence="10 11">
    <name type="scientific">Neobacillus kokaensis</name>
    <dbReference type="NCBI Taxonomy" id="2759023"/>
    <lineage>
        <taxon>Bacteria</taxon>
        <taxon>Bacillati</taxon>
        <taxon>Bacillota</taxon>
        <taxon>Bacilli</taxon>
        <taxon>Bacillales</taxon>
        <taxon>Bacillaceae</taxon>
        <taxon>Neobacillus</taxon>
    </lineage>
</organism>
<evidence type="ECO:0000256" key="3">
    <source>
        <dbReference type="ARBA" id="ARBA00023015"/>
    </source>
</evidence>
<reference evidence="10 11" key="1">
    <citation type="journal article" date="2022" name="Int. J. Syst. Evol. Microbiol.">
        <title>Neobacillus kokaensis sp. nov., isolated from soil.</title>
        <authorList>
            <person name="Yuki K."/>
            <person name="Matsubara H."/>
            <person name="Yamaguchi S."/>
        </authorList>
    </citation>
    <scope>NUCLEOTIDE SEQUENCE [LARGE SCALE GENOMIC DNA]</scope>
    <source>
        <strain evidence="10 11">LOB 377</strain>
    </source>
</reference>
<evidence type="ECO:0000256" key="5">
    <source>
        <dbReference type="ARBA" id="ARBA00023163"/>
    </source>
</evidence>
<dbReference type="PROSITE" id="PS51755">
    <property type="entry name" value="OMPR_PHOB"/>
    <property type="match status" value="1"/>
</dbReference>
<keyword evidence="5" id="KW-0804">Transcription</keyword>
<gene>
    <name evidence="10" type="primary">resD_2</name>
    <name evidence="10" type="ORF">AM1BK_43460</name>
</gene>
<dbReference type="Gene3D" id="1.10.10.10">
    <property type="entry name" value="Winged helix-like DNA-binding domain superfamily/Winged helix DNA-binding domain"/>
    <property type="match status" value="1"/>
</dbReference>
<sequence length="227" mass="26108">MKKMSRYKVLIADDEEQMLMLVRSYLEKEGYQTVAAIDGEEVLARWEQESFDLVILDIMMPKMDGFTVCQKIREVSKVPIIMLTAKSEELDRIHGLKIGADDYIVKPFSPKELVARVEALLRRSNDFKPRQNVLELGDLAIDLEGYTAEVQGKRLNLTRKEFSLLEFLFNHRGQVFSREQLLDHVWGLESTGTLRTVDTHVKTLRIKLGSAGQLIKTVWGVGYKFED</sequence>
<feature type="domain" description="OmpR/PhoB-type" evidence="9">
    <location>
        <begin position="131"/>
        <end position="227"/>
    </location>
</feature>
<dbReference type="InterPro" id="IPR001867">
    <property type="entry name" value="OmpR/PhoB-type_DNA-bd"/>
</dbReference>
<evidence type="ECO:0000313" key="11">
    <source>
        <dbReference type="Proteomes" id="UP000637074"/>
    </source>
</evidence>
<evidence type="ECO:0000259" key="8">
    <source>
        <dbReference type="PROSITE" id="PS50110"/>
    </source>
</evidence>
<evidence type="ECO:0000256" key="6">
    <source>
        <dbReference type="PROSITE-ProRule" id="PRU00169"/>
    </source>
</evidence>
<evidence type="ECO:0000259" key="9">
    <source>
        <dbReference type="PROSITE" id="PS51755"/>
    </source>
</evidence>
<dbReference type="SMART" id="SM00862">
    <property type="entry name" value="Trans_reg_C"/>
    <property type="match status" value="1"/>
</dbReference>
<feature type="DNA-binding region" description="OmpR/PhoB-type" evidence="7">
    <location>
        <begin position="131"/>
        <end position="227"/>
    </location>
</feature>
<keyword evidence="2" id="KW-0902">Two-component regulatory system</keyword>
<accession>A0ABQ3NA26</accession>
<dbReference type="GO" id="GO:0003677">
    <property type="term" value="F:DNA binding"/>
    <property type="evidence" value="ECO:0007669"/>
    <property type="project" value="UniProtKB-KW"/>
</dbReference>
<proteinExistence type="predicted"/>
<keyword evidence="11" id="KW-1185">Reference proteome</keyword>
<dbReference type="InterPro" id="IPR036388">
    <property type="entry name" value="WH-like_DNA-bd_sf"/>
</dbReference>